<dbReference type="AlphaFoldDB" id="A0A1G6LPM3"/>
<sequence>MSGPIIEAPVSDAVRAAVAKGWELYEASTREHGKADEWDRRVIDQVIHAFVRQGRPFSANDLRPLLPEVRKCLISRRLIQAQLDGLIRYVGVTPSTLRSTKAARVNVYAPVRGALTDRESA</sequence>
<protein>
    <submittedName>
        <fullName evidence="1">Uncharacterized protein</fullName>
    </submittedName>
</protein>
<gene>
    <name evidence="1" type="ORF">SAMN05421872_102320</name>
</gene>
<reference evidence="1 2" key="1">
    <citation type="submission" date="2016-10" db="EMBL/GenBank/DDBJ databases">
        <authorList>
            <person name="de Groot N.N."/>
        </authorList>
    </citation>
    <scope>NUCLEOTIDE SEQUENCE [LARGE SCALE GENOMIC DNA]</scope>
    <source>
        <strain evidence="1 2">CGMCC 4.6858</strain>
    </source>
</reference>
<dbReference type="OrthoDB" id="4316190at2"/>
<accession>A0A1G6LPM3</accession>
<dbReference type="Proteomes" id="UP000199034">
    <property type="component" value="Unassembled WGS sequence"/>
</dbReference>
<dbReference type="RefSeq" id="WP_090851665.1">
    <property type="nucleotide sequence ID" value="NZ_FMZM01000002.1"/>
</dbReference>
<organism evidence="1 2">
    <name type="scientific">Nocardioides lianchengensis</name>
    <dbReference type="NCBI Taxonomy" id="1045774"/>
    <lineage>
        <taxon>Bacteria</taxon>
        <taxon>Bacillati</taxon>
        <taxon>Actinomycetota</taxon>
        <taxon>Actinomycetes</taxon>
        <taxon>Propionibacteriales</taxon>
        <taxon>Nocardioidaceae</taxon>
        <taxon>Nocardioides</taxon>
    </lineage>
</organism>
<dbReference type="STRING" id="1045774.SAMN05421872_102320"/>
<proteinExistence type="predicted"/>
<evidence type="ECO:0000313" key="1">
    <source>
        <dbReference type="EMBL" id="SDC45151.1"/>
    </source>
</evidence>
<evidence type="ECO:0000313" key="2">
    <source>
        <dbReference type="Proteomes" id="UP000199034"/>
    </source>
</evidence>
<dbReference type="EMBL" id="FMZM01000002">
    <property type="protein sequence ID" value="SDC45151.1"/>
    <property type="molecule type" value="Genomic_DNA"/>
</dbReference>
<keyword evidence="2" id="KW-1185">Reference proteome</keyword>
<name>A0A1G6LPM3_9ACTN</name>